<dbReference type="Proteomes" id="UP000749559">
    <property type="component" value="Unassembled WGS sequence"/>
</dbReference>
<name>A0A8J1U966_OWEFU</name>
<dbReference type="AlphaFoldDB" id="A0A8J1U966"/>
<dbReference type="Pfam" id="PF10266">
    <property type="entry name" value="Strumpellin"/>
    <property type="match status" value="1"/>
</dbReference>
<evidence type="ECO:0000313" key="3">
    <source>
        <dbReference type="Proteomes" id="UP000749559"/>
    </source>
</evidence>
<reference evidence="2" key="1">
    <citation type="submission" date="2022-03" db="EMBL/GenBank/DDBJ databases">
        <authorList>
            <person name="Martin C."/>
        </authorList>
    </citation>
    <scope>NUCLEOTIDE SEQUENCE</scope>
</reference>
<dbReference type="GO" id="GO:0071203">
    <property type="term" value="C:WASH complex"/>
    <property type="evidence" value="ECO:0007669"/>
    <property type="project" value="InterPro"/>
</dbReference>
<evidence type="ECO:0000256" key="1">
    <source>
        <dbReference type="ARBA" id="ARBA00006224"/>
    </source>
</evidence>
<dbReference type="GO" id="GO:0007032">
    <property type="term" value="P:endosome organization"/>
    <property type="evidence" value="ECO:0007669"/>
    <property type="project" value="TreeGrafter"/>
</dbReference>
<organism evidence="2 3">
    <name type="scientific">Owenia fusiformis</name>
    <name type="common">Polychaete worm</name>
    <dbReference type="NCBI Taxonomy" id="6347"/>
    <lineage>
        <taxon>Eukaryota</taxon>
        <taxon>Metazoa</taxon>
        <taxon>Spiralia</taxon>
        <taxon>Lophotrochozoa</taxon>
        <taxon>Annelida</taxon>
        <taxon>Polychaeta</taxon>
        <taxon>Sedentaria</taxon>
        <taxon>Canalipalpata</taxon>
        <taxon>Sabellida</taxon>
        <taxon>Oweniida</taxon>
        <taxon>Oweniidae</taxon>
        <taxon>Owenia</taxon>
    </lineage>
</organism>
<comment type="similarity">
    <text evidence="1">Belongs to the strumpellin family.</text>
</comment>
<dbReference type="GO" id="GO:0005768">
    <property type="term" value="C:endosome"/>
    <property type="evidence" value="ECO:0007669"/>
    <property type="project" value="TreeGrafter"/>
</dbReference>
<evidence type="ECO:0000313" key="2">
    <source>
        <dbReference type="EMBL" id="CAH1773129.1"/>
    </source>
</evidence>
<gene>
    <name evidence="2" type="ORF">OFUS_LOCUS772</name>
</gene>
<dbReference type="GO" id="GO:0051125">
    <property type="term" value="P:regulation of actin nucleation"/>
    <property type="evidence" value="ECO:0007669"/>
    <property type="project" value="TreeGrafter"/>
</dbReference>
<dbReference type="InterPro" id="IPR019393">
    <property type="entry name" value="WASH_strumpellin"/>
</dbReference>
<comment type="caution">
    <text evidence="2">The sequence shown here is derived from an EMBL/GenBank/DDBJ whole genome shotgun (WGS) entry which is preliminary data.</text>
</comment>
<keyword evidence="3" id="KW-1185">Reference proteome</keyword>
<dbReference type="PANTHER" id="PTHR15691">
    <property type="entry name" value="WASH COMPLEX SUBUNIT 5"/>
    <property type="match status" value="1"/>
</dbReference>
<dbReference type="EMBL" id="CAIIXF020000001">
    <property type="protein sequence ID" value="CAH1773129.1"/>
    <property type="molecule type" value="Genomic_DNA"/>
</dbReference>
<dbReference type="GO" id="GO:0140285">
    <property type="term" value="P:endosome fission"/>
    <property type="evidence" value="ECO:0007669"/>
    <property type="project" value="TreeGrafter"/>
</dbReference>
<dbReference type="OrthoDB" id="565118at2759"/>
<dbReference type="PANTHER" id="PTHR15691:SF6">
    <property type="entry name" value="WASH COMPLEX SUBUNIT 5"/>
    <property type="match status" value="1"/>
</dbReference>
<sequence>MVVDFLAENNLCGQTILRLVARGNAIIAELLRLSDFIPPVFKMENKQDVAKYGDLLSDFSYFRNAEYFDNKIDSKEELQDLDAEFQENNIEILTRFYLAFESVHKYVVDLNRFLEDLDEGVYIQQTLESVLLNEDGKQVMSEVLYLYGVMLLIIDLRMEGPVRERMMVSYHRYSSQSSTSSSNVDDVCKLLRSTGFSTQATSKRPTQYPESYFGRVPINKTFINMLIGRLRSDDVYNQISAYPFPEHRSTALATQASMLYVILFFAPGILNGEQAIMREIVDKHFPDNYVISVYMGMTVNLLDSWAPYKAAITALNNTLSTANIKEQAVKYGVKVQKIIPIVIQYLKEGVLQEEFILDNIPKLMNILRECNVTLRWMMLHNAPLSPSAEANKRCRQFRDQIASESRYNPEVLFALLLNTSQFEFKLKEMFKHMLAQKQTKWEEHKKEGGERVQELGDVFSGTKPLTRVEKNENLQAWFTEMAKQINSLDYDDSTAAGRKIVQLIQALEEVQEFHQLESNLQVKQFLADTRQYLHQMIRTINIKEEVLVTLEIVADLSYAWEIIDGFTGHMQQGIKKDPAMVTKLRATFLKMASALDMPLLRISQAQSPDLMSVSQYYSGELVSYVRKVLQIIPETMFGLLGRIIQLMTGSIKEVPTRLEKDKMREYAQLDERYEVAKLTHAISVFTEGILMMKTTLVGIIKIDPKQLLEDGIRKELVKQVATALHQGLIFNPKAKTSELSPRLDAMGATMDGFRRSFEYIQDYVNIYGLKIWQEEVSRIINYNVEQECNSFLRTKVADWQSIYQSTAIPIPRYAPTNAESVNWIGRLAREILRITDPKNTSYIDQMRGWYDIRTKQEVCNITLFKKLQRGVGIWGLTGLDRLLCFMIVQELQNVLQILERGVLRDKAWLQMFGQFVNSVNPVKSIVSHPQKIYTQATAKAIKMWPQFLDVNLRVGQMQLLRRQIASELNTSAKFDSKFLSSTLSTFNEALLSDIEKHYQDPDLPYPKEENPLMFELTSYLECVGVHNPLSKIYITTKRLQYFSLFNFLFVISQIPKLVYVKSVGGMVCKRPQEPIDGAPFVVGTITFLKQFHSENTDQFLALLGQYVRSHMDVATSSKSPELPTEVINVLVFLEDFVYYSGLPRKVVEAHIPTYIFDEFRSQVTVT</sequence>
<protein>
    <submittedName>
        <fullName evidence="2">Uncharacterized protein</fullName>
    </submittedName>
</protein>
<accession>A0A8J1U966</accession>
<dbReference type="GO" id="GO:0030041">
    <property type="term" value="P:actin filament polymerization"/>
    <property type="evidence" value="ECO:0007669"/>
    <property type="project" value="TreeGrafter"/>
</dbReference>
<proteinExistence type="inferred from homology"/>